<accession>A0AAV9UFZ6</accession>
<proteinExistence type="predicted"/>
<comment type="caution">
    <text evidence="3">The sequence shown here is derived from an EMBL/GenBank/DDBJ whole genome shotgun (WGS) entry which is preliminary data.</text>
</comment>
<dbReference type="InterPro" id="IPR037056">
    <property type="entry name" value="RNase_H1_N_sf"/>
</dbReference>
<dbReference type="InterPro" id="IPR011320">
    <property type="entry name" value="RNase_H1_N"/>
</dbReference>
<dbReference type="AlphaFoldDB" id="A0AAV9UFZ6"/>
<gene>
    <name evidence="3" type="ORF">TWF696_008541</name>
</gene>
<reference evidence="3 4" key="1">
    <citation type="submission" date="2019-10" db="EMBL/GenBank/DDBJ databases">
        <authorList>
            <person name="Palmer J.M."/>
        </authorList>
    </citation>
    <scope>NUCLEOTIDE SEQUENCE [LARGE SCALE GENOMIC DNA]</scope>
    <source>
        <strain evidence="3 4">TWF696</strain>
    </source>
</reference>
<dbReference type="Proteomes" id="UP001375240">
    <property type="component" value="Unassembled WGS sequence"/>
</dbReference>
<evidence type="ECO:0000259" key="2">
    <source>
        <dbReference type="Pfam" id="PF01693"/>
    </source>
</evidence>
<sequence>MPKAKGSKYVVAKGRQTGIFDSYKDQVRPSTDGHPSNIHQKFRSQEAAEKAYNKLGGPNSQEGPQWAVKKGHQPGFYPDWIQAAPNVLGYPHNEHRRFDDYESAKKWMEEEDDNHGSSSGYPCGKSLRDADFTESYTEARTGYASYIEDDQDHSTSGSSTGSHKYDTYQPTNGDLGDYGHEEGYDDAQYYDGDDDDDQYDDGGDYDDDDDDYGYGF</sequence>
<feature type="domain" description="Ribonuclease H1 N-terminal" evidence="2">
    <location>
        <begin position="9"/>
        <end position="50"/>
    </location>
</feature>
<feature type="region of interest" description="Disordered" evidence="1">
    <location>
        <begin position="143"/>
        <end position="216"/>
    </location>
</feature>
<feature type="region of interest" description="Disordered" evidence="1">
    <location>
        <begin position="24"/>
        <end position="47"/>
    </location>
</feature>
<evidence type="ECO:0000256" key="1">
    <source>
        <dbReference type="SAM" id="MobiDB-lite"/>
    </source>
</evidence>
<dbReference type="Pfam" id="PF01693">
    <property type="entry name" value="Cauli_VI"/>
    <property type="match status" value="2"/>
</dbReference>
<feature type="domain" description="Ribonuclease H1 N-terminal" evidence="2">
    <location>
        <begin position="67"/>
        <end position="107"/>
    </location>
</feature>
<evidence type="ECO:0000313" key="3">
    <source>
        <dbReference type="EMBL" id="KAK6341468.1"/>
    </source>
</evidence>
<name>A0AAV9UFZ6_9PEZI</name>
<feature type="region of interest" description="Disordered" evidence="1">
    <location>
        <begin position="109"/>
        <end position="128"/>
    </location>
</feature>
<protein>
    <recommendedName>
        <fullName evidence="2">Ribonuclease H1 N-terminal domain-containing protein</fullName>
    </recommendedName>
</protein>
<evidence type="ECO:0000313" key="4">
    <source>
        <dbReference type="Proteomes" id="UP001375240"/>
    </source>
</evidence>
<dbReference type="SUPFAM" id="SSF55658">
    <property type="entry name" value="L9 N-domain-like"/>
    <property type="match status" value="2"/>
</dbReference>
<feature type="compositionally biased region" description="Acidic residues" evidence="1">
    <location>
        <begin position="191"/>
        <end position="216"/>
    </location>
</feature>
<dbReference type="InterPro" id="IPR009027">
    <property type="entry name" value="Ribosomal_bL9/RNase_H1_N"/>
</dbReference>
<dbReference type="Gene3D" id="3.40.970.10">
    <property type="entry name" value="Ribonuclease H1, N-terminal domain"/>
    <property type="match status" value="2"/>
</dbReference>
<dbReference type="EMBL" id="JAVHNQ010000007">
    <property type="protein sequence ID" value="KAK6341468.1"/>
    <property type="molecule type" value="Genomic_DNA"/>
</dbReference>
<keyword evidence="4" id="KW-1185">Reference proteome</keyword>
<organism evidence="3 4">
    <name type="scientific">Orbilia brochopaga</name>
    <dbReference type="NCBI Taxonomy" id="3140254"/>
    <lineage>
        <taxon>Eukaryota</taxon>
        <taxon>Fungi</taxon>
        <taxon>Dikarya</taxon>
        <taxon>Ascomycota</taxon>
        <taxon>Pezizomycotina</taxon>
        <taxon>Orbiliomycetes</taxon>
        <taxon>Orbiliales</taxon>
        <taxon>Orbiliaceae</taxon>
        <taxon>Orbilia</taxon>
    </lineage>
</organism>